<dbReference type="EMBL" id="BMNZ01000009">
    <property type="protein sequence ID" value="GGN07808.1"/>
    <property type="molecule type" value="Genomic_DNA"/>
</dbReference>
<evidence type="ECO:0000313" key="2">
    <source>
        <dbReference type="EMBL" id="GGN07808.1"/>
    </source>
</evidence>
<reference evidence="3" key="1">
    <citation type="journal article" date="2019" name="Int. J. Syst. Evol. Microbiol.">
        <title>The Global Catalogue of Microorganisms (GCM) 10K type strain sequencing project: providing services to taxonomists for standard genome sequencing and annotation.</title>
        <authorList>
            <consortium name="The Broad Institute Genomics Platform"/>
            <consortium name="The Broad Institute Genome Sequencing Center for Infectious Disease"/>
            <person name="Wu L."/>
            <person name="Ma J."/>
        </authorList>
    </citation>
    <scope>NUCLEOTIDE SEQUENCE [LARGE SCALE GENOMIC DNA]</scope>
    <source>
        <strain evidence="3">JCM 1365</strain>
    </source>
</reference>
<accession>A0ABQ2IET6</accession>
<keyword evidence="3" id="KW-1185">Reference proteome</keyword>
<name>A0ABQ2IET6_9MICO</name>
<proteinExistence type="predicted"/>
<feature type="compositionally biased region" description="Acidic residues" evidence="1">
    <location>
        <begin position="389"/>
        <end position="398"/>
    </location>
</feature>
<organism evidence="2 3">
    <name type="scientific">Terrabacter tumescens</name>
    <dbReference type="NCBI Taxonomy" id="60443"/>
    <lineage>
        <taxon>Bacteria</taxon>
        <taxon>Bacillati</taxon>
        <taxon>Actinomycetota</taxon>
        <taxon>Actinomycetes</taxon>
        <taxon>Micrococcales</taxon>
        <taxon>Intrasporangiaceae</taxon>
        <taxon>Terrabacter</taxon>
    </lineage>
</organism>
<comment type="caution">
    <text evidence="2">The sequence shown here is derived from an EMBL/GenBank/DDBJ whole genome shotgun (WGS) entry which is preliminary data.</text>
</comment>
<protein>
    <submittedName>
        <fullName evidence="2">Uncharacterized protein</fullName>
    </submittedName>
</protein>
<sequence length="398" mass="43468">MSDDTITELEPILQEAEDWLQLMEDDGQDAGPWSLNDGVPAYTADLELLGNLLRVPLRANASTQSGRLAKAFDAWLAHELRRAGFHHDEVWPRKTQPRVLTRELAEVLRQLAVLQSVVEEAEAASAAKTEKENQRLAARHQREVQKAERDAAREAKKALPGTPVPPVVHPPFKPKPVPRAVPTAVARAIGAVHKAVPSISASNILGRFYVKQVDVAVSAWDRGPDVLISGKTMFSSFGKNTKNRYEETLGEATNLRDRHPLAAMGYAFVVSEEIFKEKGAYARLQDLLLRTRKPDGPYDATMLLIVRWDASADTVELTSPMTHPMVRHQHPPVDLGANRFFGDLLGAVIENTPVGVHQQVREARNGASPGGAPDPGADAADVANAKEQDDGESVSDSP</sequence>
<feature type="region of interest" description="Disordered" evidence="1">
    <location>
        <begin position="125"/>
        <end position="175"/>
    </location>
</feature>
<evidence type="ECO:0000313" key="3">
    <source>
        <dbReference type="Proteomes" id="UP000623461"/>
    </source>
</evidence>
<dbReference type="Proteomes" id="UP000623461">
    <property type="component" value="Unassembled WGS sequence"/>
</dbReference>
<feature type="compositionally biased region" description="Basic and acidic residues" evidence="1">
    <location>
        <begin position="128"/>
        <end position="157"/>
    </location>
</feature>
<feature type="compositionally biased region" description="Pro residues" evidence="1">
    <location>
        <begin position="162"/>
        <end position="175"/>
    </location>
</feature>
<evidence type="ECO:0000256" key="1">
    <source>
        <dbReference type="SAM" id="MobiDB-lite"/>
    </source>
</evidence>
<feature type="region of interest" description="Disordered" evidence="1">
    <location>
        <begin position="361"/>
        <end position="398"/>
    </location>
</feature>
<gene>
    <name evidence="2" type="ORF">GCM10009721_39290</name>
</gene>
<dbReference type="RefSeq" id="WP_052358760.1">
    <property type="nucleotide sequence ID" value="NZ_BMNZ01000009.1"/>
</dbReference>
<feature type="compositionally biased region" description="Low complexity" evidence="1">
    <location>
        <begin position="366"/>
        <end position="385"/>
    </location>
</feature>